<feature type="transmembrane region" description="Helical" evidence="1">
    <location>
        <begin position="213"/>
        <end position="231"/>
    </location>
</feature>
<evidence type="ECO:0000313" key="3">
    <source>
        <dbReference type="Proteomes" id="UP000232323"/>
    </source>
</evidence>
<feature type="transmembrane region" description="Helical" evidence="1">
    <location>
        <begin position="176"/>
        <end position="201"/>
    </location>
</feature>
<feature type="transmembrane region" description="Helical" evidence="1">
    <location>
        <begin position="6"/>
        <end position="24"/>
    </location>
</feature>
<name>A0A250X0D3_9CHLO</name>
<feature type="transmembrane region" description="Helical" evidence="1">
    <location>
        <begin position="252"/>
        <end position="272"/>
    </location>
</feature>
<evidence type="ECO:0000256" key="1">
    <source>
        <dbReference type="SAM" id="Phobius"/>
    </source>
</evidence>
<keyword evidence="1" id="KW-1133">Transmembrane helix</keyword>
<protein>
    <submittedName>
        <fullName evidence="2">Uncharacterized protein</fullName>
    </submittedName>
</protein>
<accession>A0A250X0D3</accession>
<dbReference type="EMBL" id="BEGY01000016">
    <property type="protein sequence ID" value="GAX76220.1"/>
    <property type="molecule type" value="Genomic_DNA"/>
</dbReference>
<dbReference type="PANTHER" id="PTHR40057">
    <property type="entry name" value="SLR1162 PROTEIN"/>
    <property type="match status" value="1"/>
</dbReference>
<reference evidence="2 3" key="1">
    <citation type="submission" date="2017-08" db="EMBL/GenBank/DDBJ databases">
        <title>Acidophilic green algal genome provides insights into adaptation to an acidic environment.</title>
        <authorList>
            <person name="Hirooka S."/>
            <person name="Hirose Y."/>
            <person name="Kanesaki Y."/>
            <person name="Higuchi S."/>
            <person name="Fujiwara T."/>
            <person name="Onuma R."/>
            <person name="Era A."/>
            <person name="Ohbayashi R."/>
            <person name="Uzuka A."/>
            <person name="Nozaki H."/>
            <person name="Yoshikawa H."/>
            <person name="Miyagishima S.Y."/>
        </authorList>
    </citation>
    <scope>NUCLEOTIDE SEQUENCE [LARGE SCALE GENOMIC DNA]</scope>
    <source>
        <strain evidence="2 3">NIES-2499</strain>
    </source>
</reference>
<dbReference type="InterPro" id="IPR038762">
    <property type="entry name" value="ABM_predict"/>
</dbReference>
<proteinExistence type="predicted"/>
<dbReference type="Proteomes" id="UP000232323">
    <property type="component" value="Unassembled WGS sequence"/>
</dbReference>
<dbReference type="PANTHER" id="PTHR40057:SF1">
    <property type="entry name" value="SLR1162 PROTEIN"/>
    <property type="match status" value="1"/>
</dbReference>
<organism evidence="2 3">
    <name type="scientific">Chlamydomonas eustigma</name>
    <dbReference type="NCBI Taxonomy" id="1157962"/>
    <lineage>
        <taxon>Eukaryota</taxon>
        <taxon>Viridiplantae</taxon>
        <taxon>Chlorophyta</taxon>
        <taxon>core chlorophytes</taxon>
        <taxon>Chlorophyceae</taxon>
        <taxon>CS clade</taxon>
        <taxon>Chlamydomonadales</taxon>
        <taxon>Chlamydomonadaceae</taxon>
        <taxon>Chlamydomonas</taxon>
    </lineage>
</organism>
<keyword evidence="1" id="KW-0472">Membrane</keyword>
<comment type="caution">
    <text evidence="2">The sequence shown here is derived from an EMBL/GenBank/DDBJ whole genome shotgun (WGS) entry which is preliminary data.</text>
</comment>
<keyword evidence="3" id="KW-1185">Reference proteome</keyword>
<dbReference type="AlphaFoldDB" id="A0A250X0D3"/>
<gene>
    <name evidence="2" type="ORF">CEUSTIGMA_g3664.t1</name>
</gene>
<sequence length="288" mass="31660">MLPRLLPCISSFNTTGAFASLLAISNSRRSLYKRLSTRAAQEKSAPQLIVTTEEVPRSRRDAFKLWEAEGAELLRKVCGDDAVKIHRFPGRQADDNDCFHDTNVIIFENSVVANRWIQSSERENWMKHAEQFKLQRLLSTAQVKLDDGSLGGWIAPVSQPPLSPPKPPPAKWKMVFIIYVALLPTISLTSSMVMPAVYSAIPALKALPACLKLGLSLLLTVTLNTYISMGISHKYMAFLMPPIHSSMQRILVIGRLAAICSALLVLAGFAAGDLSVFEIVSRVLGSIS</sequence>
<keyword evidence="1" id="KW-0812">Transmembrane</keyword>
<evidence type="ECO:0000313" key="2">
    <source>
        <dbReference type="EMBL" id="GAX76220.1"/>
    </source>
</evidence>